<name>A0ABY1A8W1_9LACO</name>
<feature type="transmembrane region" description="Helical" evidence="1">
    <location>
        <begin position="278"/>
        <end position="293"/>
    </location>
</feature>
<evidence type="ECO:0000256" key="1">
    <source>
        <dbReference type="SAM" id="Phobius"/>
    </source>
</evidence>
<dbReference type="Proteomes" id="UP000182089">
    <property type="component" value="Unassembled WGS sequence"/>
</dbReference>
<feature type="transmembrane region" description="Helical" evidence="1">
    <location>
        <begin position="62"/>
        <end position="83"/>
    </location>
</feature>
<gene>
    <name evidence="3" type="ORF">SAMN05216431_10148</name>
</gene>
<feature type="transmembrane region" description="Helical" evidence="1">
    <location>
        <begin position="21"/>
        <end position="42"/>
    </location>
</feature>
<dbReference type="EMBL" id="FOCC01000001">
    <property type="protein sequence ID" value="SEM31217.1"/>
    <property type="molecule type" value="Genomic_DNA"/>
</dbReference>
<keyword evidence="1" id="KW-0472">Membrane</keyword>
<dbReference type="Pfam" id="PF01757">
    <property type="entry name" value="Acyl_transf_3"/>
    <property type="match status" value="1"/>
</dbReference>
<dbReference type="InterPro" id="IPR002656">
    <property type="entry name" value="Acyl_transf_3_dom"/>
</dbReference>
<keyword evidence="1" id="KW-1133">Transmembrane helix</keyword>
<feature type="transmembrane region" description="Helical" evidence="1">
    <location>
        <begin position="167"/>
        <end position="184"/>
    </location>
</feature>
<feature type="transmembrane region" description="Helical" evidence="1">
    <location>
        <begin position="220"/>
        <end position="242"/>
    </location>
</feature>
<keyword evidence="1" id="KW-0812">Transmembrane</keyword>
<feature type="transmembrane region" description="Helical" evidence="1">
    <location>
        <begin position="313"/>
        <end position="335"/>
    </location>
</feature>
<evidence type="ECO:0000259" key="2">
    <source>
        <dbReference type="Pfam" id="PF01757"/>
    </source>
</evidence>
<evidence type="ECO:0000313" key="4">
    <source>
        <dbReference type="Proteomes" id="UP000182089"/>
    </source>
</evidence>
<organism evidence="3 4">
    <name type="scientific">Ligilactobacillus ruminis</name>
    <dbReference type="NCBI Taxonomy" id="1623"/>
    <lineage>
        <taxon>Bacteria</taxon>
        <taxon>Bacillati</taxon>
        <taxon>Bacillota</taxon>
        <taxon>Bacilli</taxon>
        <taxon>Lactobacillales</taxon>
        <taxon>Lactobacillaceae</taxon>
        <taxon>Ligilactobacillus</taxon>
    </lineage>
</organism>
<feature type="domain" description="Acyltransferase 3" evidence="2">
    <location>
        <begin position="21"/>
        <end position="332"/>
    </location>
</feature>
<proteinExistence type="predicted"/>
<protein>
    <submittedName>
        <fullName evidence="3">Acyltransferase family protein</fullName>
    </submittedName>
</protein>
<sequence length="362" mass="40820">MIVKKNKSIMNRTEQNRTERNSWLELLRIISMLFIVMNHYSGEEPWKFDTAAILGQLVSYQIYRPLGQVGVDIFVLITGYFMAGKIDVTYGASVKRALKVWLEVWVYSVLLFVVGSLCFGTFSLSGALKGFFPVIFNNYWFVTAYIMLVLLIPFINRILTQINQKQYVVLLVLSIFFAECLPVVNNTIFSWDKGFGDLLAVYLLGGYIKKYGLRIKQGYLVLIFLVTYTLMLSSIVVLGLVLGTDGNITRLAYGFLPYVAAAAIFLIFESLPAFSNKFINYVAGSVFASYLLTENSNVVATIWKVFDMTGVSNLFVVVVAGIFISLLLIVITVIIDKIRIAVFNLLKVKQRVFALVDKFSAK</sequence>
<dbReference type="GO" id="GO:0016746">
    <property type="term" value="F:acyltransferase activity"/>
    <property type="evidence" value="ECO:0007669"/>
    <property type="project" value="UniProtKB-KW"/>
</dbReference>
<feature type="transmembrane region" description="Helical" evidence="1">
    <location>
        <begin position="248"/>
        <end position="271"/>
    </location>
</feature>
<feature type="transmembrane region" description="Helical" evidence="1">
    <location>
        <begin position="104"/>
        <end position="128"/>
    </location>
</feature>
<evidence type="ECO:0000313" key="3">
    <source>
        <dbReference type="EMBL" id="SEM31217.1"/>
    </source>
</evidence>
<comment type="caution">
    <text evidence="3">The sequence shown here is derived from an EMBL/GenBank/DDBJ whole genome shotgun (WGS) entry which is preliminary data.</text>
</comment>
<accession>A0ABY1A8W1</accession>
<keyword evidence="3" id="KW-0808">Transferase</keyword>
<feature type="transmembrane region" description="Helical" evidence="1">
    <location>
        <begin position="134"/>
        <end position="155"/>
    </location>
</feature>
<keyword evidence="3" id="KW-0012">Acyltransferase</keyword>
<feature type="transmembrane region" description="Helical" evidence="1">
    <location>
        <begin position="190"/>
        <end position="208"/>
    </location>
</feature>
<reference evidence="3 4" key="1">
    <citation type="submission" date="2016-10" db="EMBL/GenBank/DDBJ databases">
        <authorList>
            <person name="Varghese N."/>
            <person name="Submissions S."/>
        </authorList>
    </citation>
    <scope>NUCLEOTIDE SEQUENCE [LARGE SCALE GENOMIC DNA]</scope>
    <source>
        <strain evidence="3 4">WC1T17</strain>
    </source>
</reference>